<evidence type="ECO:0000313" key="2">
    <source>
        <dbReference type="EMBL" id="EAS02516.1"/>
    </source>
</evidence>
<dbReference type="KEGG" id="tet:TTHERM_00630360"/>
<keyword evidence="1" id="KW-0732">Signal</keyword>
<dbReference type="GeneID" id="7830771"/>
<gene>
    <name evidence="2" type="ORF">TTHERM_00630360</name>
</gene>
<dbReference type="InParanoid" id="Q241Q4"/>
<sequence length="377" mass="36307">MNKAVFALIALLAFTGVANAIACGTNATDNGSGTCLCNQGYYGDTTAAAVGGTCTKCDGSATTDTPGLNTNTKSGLDKGVCNRCPANQYMTAAAGTNLAATCSACPPNSQSAIQTAPGFCICYDTNAAVLSQTVSTCGCKIGTYGTVATTSGAATGCQTCPAGSTTSASGKTAVTDCACNSTNSVAIAASTDTCKCAANYYGDATISGGCVACPTGSAASTPGQTAITGCTCADAKAATLAAGDTTCKCRAGTYGTGVTSGSCSDCTSNTWSTAGATAAAGCNSCAANYYQSSASGAPLTCGACPTDSKSAAGSKTDISACTCNDTNANTLSSSANTCTCKTGYTGSASAASPCKANSTNAVVLSIFGALLSLVVLI</sequence>
<dbReference type="EMBL" id="GG662532">
    <property type="protein sequence ID" value="EAS02516.1"/>
    <property type="molecule type" value="Genomic_DNA"/>
</dbReference>
<protein>
    <submittedName>
        <fullName evidence="2">Immobilization antigen</fullName>
    </submittedName>
</protein>
<dbReference type="HOGENOM" id="CLU_734641_0_0_1"/>
<name>Q241Q4_TETTS</name>
<dbReference type="RefSeq" id="XP_001022761.1">
    <property type="nucleotide sequence ID" value="XM_001022761.1"/>
</dbReference>
<keyword evidence="3" id="KW-1185">Reference proteome</keyword>
<feature type="signal peptide" evidence="1">
    <location>
        <begin position="1"/>
        <end position="20"/>
    </location>
</feature>
<reference evidence="3" key="1">
    <citation type="journal article" date="2006" name="PLoS Biol.">
        <title>Macronuclear genome sequence of the ciliate Tetrahymena thermophila, a model eukaryote.</title>
        <authorList>
            <person name="Eisen J.A."/>
            <person name="Coyne R.S."/>
            <person name="Wu M."/>
            <person name="Wu D."/>
            <person name="Thiagarajan M."/>
            <person name="Wortman J.R."/>
            <person name="Badger J.H."/>
            <person name="Ren Q."/>
            <person name="Amedeo P."/>
            <person name="Jones K.M."/>
            <person name="Tallon L.J."/>
            <person name="Delcher A.L."/>
            <person name="Salzberg S.L."/>
            <person name="Silva J.C."/>
            <person name="Haas B.J."/>
            <person name="Majoros W.H."/>
            <person name="Farzad M."/>
            <person name="Carlton J.M."/>
            <person name="Smith R.K. Jr."/>
            <person name="Garg J."/>
            <person name="Pearlman R.E."/>
            <person name="Karrer K.M."/>
            <person name="Sun L."/>
            <person name="Manning G."/>
            <person name="Elde N.C."/>
            <person name="Turkewitz A.P."/>
            <person name="Asai D.J."/>
            <person name="Wilkes D.E."/>
            <person name="Wang Y."/>
            <person name="Cai H."/>
            <person name="Collins K."/>
            <person name="Stewart B.A."/>
            <person name="Lee S.R."/>
            <person name="Wilamowska K."/>
            <person name="Weinberg Z."/>
            <person name="Ruzzo W.L."/>
            <person name="Wloga D."/>
            <person name="Gaertig J."/>
            <person name="Frankel J."/>
            <person name="Tsao C.-C."/>
            <person name="Gorovsky M.A."/>
            <person name="Keeling P.J."/>
            <person name="Waller R.F."/>
            <person name="Patron N.J."/>
            <person name="Cherry J.M."/>
            <person name="Stover N.A."/>
            <person name="Krieger C.J."/>
            <person name="del Toro C."/>
            <person name="Ryder H.F."/>
            <person name="Williamson S.C."/>
            <person name="Barbeau R.A."/>
            <person name="Hamilton E.P."/>
            <person name="Orias E."/>
        </authorList>
    </citation>
    <scope>NUCLEOTIDE SEQUENCE [LARGE SCALE GENOMIC DNA]</scope>
    <source>
        <strain evidence="3">SB210</strain>
    </source>
</reference>
<dbReference type="AlphaFoldDB" id="Q241Q4"/>
<proteinExistence type="predicted"/>
<feature type="chain" id="PRO_5004202467" evidence="1">
    <location>
        <begin position="21"/>
        <end position="377"/>
    </location>
</feature>
<evidence type="ECO:0000313" key="3">
    <source>
        <dbReference type="Proteomes" id="UP000009168"/>
    </source>
</evidence>
<dbReference type="Proteomes" id="UP000009168">
    <property type="component" value="Unassembled WGS sequence"/>
</dbReference>
<dbReference type="SMART" id="SM01411">
    <property type="entry name" value="Ephrin_rec_like"/>
    <property type="match status" value="4"/>
</dbReference>
<evidence type="ECO:0000256" key="1">
    <source>
        <dbReference type="SAM" id="SignalP"/>
    </source>
</evidence>
<organism evidence="2 3">
    <name type="scientific">Tetrahymena thermophila (strain SB210)</name>
    <dbReference type="NCBI Taxonomy" id="312017"/>
    <lineage>
        <taxon>Eukaryota</taxon>
        <taxon>Sar</taxon>
        <taxon>Alveolata</taxon>
        <taxon>Ciliophora</taxon>
        <taxon>Intramacronucleata</taxon>
        <taxon>Oligohymenophorea</taxon>
        <taxon>Hymenostomatida</taxon>
        <taxon>Tetrahymenina</taxon>
        <taxon>Tetrahymenidae</taxon>
        <taxon>Tetrahymena</taxon>
    </lineage>
</organism>
<accession>Q241Q4</accession>
<dbReference type="OMA" id="DISACTC"/>